<evidence type="ECO:0000259" key="2">
    <source>
        <dbReference type="Pfam" id="PF13200"/>
    </source>
</evidence>
<accession>A0ABR7HWJ8</accession>
<comment type="caution">
    <text evidence="3">The sequence shown here is derived from an EMBL/GenBank/DDBJ whole genome shotgun (WGS) entry which is preliminary data.</text>
</comment>
<gene>
    <name evidence="3" type="ORF">H8S34_13745</name>
</gene>
<evidence type="ECO:0000313" key="4">
    <source>
        <dbReference type="Proteomes" id="UP000660021"/>
    </source>
</evidence>
<protein>
    <recommendedName>
        <fullName evidence="2">DUF4015 domain-containing protein</fullName>
    </recommendedName>
</protein>
<organism evidence="3 4">
    <name type="scientific">Pseudoflavonifractor hominis</name>
    <dbReference type="NCBI Taxonomy" id="2763059"/>
    <lineage>
        <taxon>Bacteria</taxon>
        <taxon>Bacillati</taxon>
        <taxon>Bacillota</taxon>
        <taxon>Clostridia</taxon>
        <taxon>Eubacteriales</taxon>
        <taxon>Oscillospiraceae</taxon>
        <taxon>Pseudoflavonifractor</taxon>
    </lineage>
</organism>
<proteinExistence type="predicted"/>
<sequence>MARRGNRYGYGGYHGRSRGQGVLKVIIAVLAVVLLLVLGLFFLQENHLAFSSDGAHLSLPFFGGDEVLPEPEVSEPVVVTTAPTPTPTPTPTPEPPTQAALLPRSALKDGTAPALLGEAGANTAVFDMKADDGTLGYVSNLELAKQAGASASDPELNQAIENWNAGNVYTVARVSCFRDNKVPYAVPALGVKTNSGYNWRDQDDLRWMSPSSEEARAYIVDVCVELAELGFDEILLDNSAYPVQGHLEYIKRGENYDQSKFQETITAFYTQVETALAAYPDVKLSIRTEGEVLVSGQDAVSGQSAAALAEHADRIWVDLGEVSLTAAAEALGGTGAEEKLVPILGTAGGAGEAWANLNTTEP</sequence>
<dbReference type="SUPFAM" id="SSF51445">
    <property type="entry name" value="(Trans)glycosidases"/>
    <property type="match status" value="1"/>
</dbReference>
<dbReference type="EMBL" id="JACOPR010000011">
    <property type="protein sequence ID" value="MBC5731883.1"/>
    <property type="molecule type" value="Genomic_DNA"/>
</dbReference>
<dbReference type="Gene3D" id="3.20.20.80">
    <property type="entry name" value="Glycosidases"/>
    <property type="match status" value="1"/>
</dbReference>
<feature type="domain" description="DUF4015" evidence="2">
    <location>
        <begin position="117"/>
        <end position="315"/>
    </location>
</feature>
<reference evidence="3 4" key="1">
    <citation type="submission" date="2020-08" db="EMBL/GenBank/DDBJ databases">
        <title>Genome public.</title>
        <authorList>
            <person name="Liu C."/>
            <person name="Sun Q."/>
        </authorList>
    </citation>
    <scope>NUCLEOTIDE SEQUENCE [LARGE SCALE GENOMIC DNA]</scope>
    <source>
        <strain evidence="3 4">New-38</strain>
    </source>
</reference>
<evidence type="ECO:0000256" key="1">
    <source>
        <dbReference type="SAM" id="Phobius"/>
    </source>
</evidence>
<name>A0ABR7HWJ8_9FIRM</name>
<dbReference type="RefSeq" id="WP_186964295.1">
    <property type="nucleotide sequence ID" value="NZ_JACOPR010000011.1"/>
</dbReference>
<keyword evidence="1" id="KW-0472">Membrane</keyword>
<keyword evidence="1" id="KW-1133">Transmembrane helix</keyword>
<dbReference type="InterPro" id="IPR017853">
    <property type="entry name" value="GH"/>
</dbReference>
<dbReference type="Proteomes" id="UP000660021">
    <property type="component" value="Unassembled WGS sequence"/>
</dbReference>
<evidence type="ECO:0000313" key="3">
    <source>
        <dbReference type="EMBL" id="MBC5731883.1"/>
    </source>
</evidence>
<dbReference type="InterPro" id="IPR025275">
    <property type="entry name" value="DUF4015"/>
</dbReference>
<keyword evidence="1" id="KW-0812">Transmembrane</keyword>
<feature type="transmembrane region" description="Helical" evidence="1">
    <location>
        <begin position="21"/>
        <end position="43"/>
    </location>
</feature>
<keyword evidence="4" id="KW-1185">Reference proteome</keyword>
<dbReference type="Pfam" id="PF13200">
    <property type="entry name" value="DUF4015"/>
    <property type="match status" value="1"/>
</dbReference>